<dbReference type="Pfam" id="PF13561">
    <property type="entry name" value="adh_short_C2"/>
    <property type="match status" value="1"/>
</dbReference>
<reference evidence="3 4" key="1">
    <citation type="submission" date="2018-07" db="EMBL/GenBank/DDBJ databases">
        <title>Desertimonas flava gen. nov. sp. nov.</title>
        <authorList>
            <person name="Liu S."/>
        </authorList>
    </citation>
    <scope>NUCLEOTIDE SEQUENCE [LARGE SCALE GENOMIC DNA]</scope>
    <source>
        <strain evidence="3 4">16Sb5-5</strain>
    </source>
</reference>
<gene>
    <name evidence="3" type="ORF">DT076_13715</name>
</gene>
<comment type="caution">
    <text evidence="3">The sequence shown here is derived from an EMBL/GenBank/DDBJ whole genome shotgun (WGS) entry which is preliminary data.</text>
</comment>
<evidence type="ECO:0000313" key="3">
    <source>
        <dbReference type="EMBL" id="RCK68964.1"/>
    </source>
</evidence>
<name>A0A367YSZ2_9ACTN</name>
<sequence>MSGVGLVDGPPVAYVTGAGSGIGAAVVSGLRARGQRVVGVDCGRVGEPAADFLPLEVELRSPTAHLEAVAAGMERYRRLDTVVTHAFVGSSTPFVDLTVDEWEELIDTNLRGAVLAVQAALPHLRAGASVVITSSIAGRRYSSVMGPHYTVARYGLIGLGRHLAAELAGTGIRVNVVCPGPPDTPQMWAVTTKEQRERIAAGTPCRRLAAPEDVAATVLFLASHRARHVHGAVVDVNGGLA</sequence>
<dbReference type="EMBL" id="QOUI01000008">
    <property type="protein sequence ID" value="RCK68964.1"/>
    <property type="molecule type" value="Genomic_DNA"/>
</dbReference>
<evidence type="ECO:0000313" key="4">
    <source>
        <dbReference type="Proteomes" id="UP000252770"/>
    </source>
</evidence>
<dbReference type="Proteomes" id="UP000252770">
    <property type="component" value="Unassembled WGS sequence"/>
</dbReference>
<proteinExistence type="inferred from homology"/>
<keyword evidence="2" id="KW-0560">Oxidoreductase</keyword>
<evidence type="ECO:0000256" key="2">
    <source>
        <dbReference type="ARBA" id="ARBA00023002"/>
    </source>
</evidence>
<dbReference type="FunFam" id="3.40.50.720:FF:000084">
    <property type="entry name" value="Short-chain dehydrogenase reductase"/>
    <property type="match status" value="1"/>
</dbReference>
<dbReference type="CDD" id="cd05233">
    <property type="entry name" value="SDR_c"/>
    <property type="match status" value="1"/>
</dbReference>
<protein>
    <submittedName>
        <fullName evidence="3">SDR family NAD(P)-dependent oxidoreductase</fullName>
    </submittedName>
</protein>
<evidence type="ECO:0000256" key="1">
    <source>
        <dbReference type="ARBA" id="ARBA00006484"/>
    </source>
</evidence>
<dbReference type="PANTHER" id="PTHR42760">
    <property type="entry name" value="SHORT-CHAIN DEHYDROGENASES/REDUCTASES FAMILY MEMBER"/>
    <property type="match status" value="1"/>
</dbReference>
<comment type="similarity">
    <text evidence="1">Belongs to the short-chain dehydrogenases/reductases (SDR) family.</text>
</comment>
<dbReference type="InterPro" id="IPR036291">
    <property type="entry name" value="NAD(P)-bd_dom_sf"/>
</dbReference>
<dbReference type="Gene3D" id="3.40.50.720">
    <property type="entry name" value="NAD(P)-binding Rossmann-like Domain"/>
    <property type="match status" value="1"/>
</dbReference>
<dbReference type="InterPro" id="IPR002347">
    <property type="entry name" value="SDR_fam"/>
</dbReference>
<keyword evidence="4" id="KW-1185">Reference proteome</keyword>
<organism evidence="3 4">
    <name type="scientific">Desertihabitans brevis</name>
    <dbReference type="NCBI Taxonomy" id="2268447"/>
    <lineage>
        <taxon>Bacteria</taxon>
        <taxon>Bacillati</taxon>
        <taxon>Actinomycetota</taxon>
        <taxon>Actinomycetes</taxon>
        <taxon>Propionibacteriales</taxon>
        <taxon>Propionibacteriaceae</taxon>
        <taxon>Desertihabitans</taxon>
    </lineage>
</organism>
<dbReference type="GO" id="GO:0030497">
    <property type="term" value="P:fatty acid elongation"/>
    <property type="evidence" value="ECO:0007669"/>
    <property type="project" value="TreeGrafter"/>
</dbReference>
<dbReference type="GO" id="GO:0016616">
    <property type="term" value="F:oxidoreductase activity, acting on the CH-OH group of donors, NAD or NADP as acceptor"/>
    <property type="evidence" value="ECO:0007669"/>
    <property type="project" value="TreeGrafter"/>
</dbReference>
<dbReference type="PANTHER" id="PTHR42760:SF40">
    <property type="entry name" value="3-OXOACYL-[ACYL-CARRIER-PROTEIN] REDUCTASE, CHLOROPLASTIC"/>
    <property type="match status" value="1"/>
</dbReference>
<dbReference type="SUPFAM" id="SSF51735">
    <property type="entry name" value="NAD(P)-binding Rossmann-fold domains"/>
    <property type="match status" value="1"/>
</dbReference>
<dbReference type="AlphaFoldDB" id="A0A367YSZ2"/>
<accession>A0A367YSZ2</accession>
<dbReference type="PRINTS" id="PR00081">
    <property type="entry name" value="GDHRDH"/>
</dbReference>